<comment type="caution">
    <text evidence="1">The sequence shown here is derived from an EMBL/GenBank/DDBJ whole genome shotgun (WGS) entry which is preliminary data.</text>
</comment>
<name>A0ACC2BJR7_DIPCM</name>
<dbReference type="Proteomes" id="UP001162992">
    <property type="component" value="Chromosome 15"/>
</dbReference>
<sequence>MAAGKAGIPHALPLLVLNFVLYTILLGLASWAFNELIDGTLDNGNSATSYLILFSLLAAVLGITSVIAGLQTLIRKLESNSVVASAALAAWGLALIALGLASKQIHIGGIHNKKLRALEAFAIIVAITQFLYLLLLHANLFPKSSANTAPTESNSKPAATV</sequence>
<gene>
    <name evidence="1" type="ORF">O6H91_15G073200</name>
</gene>
<evidence type="ECO:0000313" key="2">
    <source>
        <dbReference type="Proteomes" id="UP001162992"/>
    </source>
</evidence>
<protein>
    <submittedName>
        <fullName evidence="1">Uncharacterized protein</fullName>
    </submittedName>
</protein>
<reference evidence="2" key="1">
    <citation type="journal article" date="2024" name="Proc. Natl. Acad. Sci. U.S.A.">
        <title>Extraordinary preservation of gene collinearity over three hundred million years revealed in homosporous lycophytes.</title>
        <authorList>
            <person name="Li C."/>
            <person name="Wickell D."/>
            <person name="Kuo L.Y."/>
            <person name="Chen X."/>
            <person name="Nie B."/>
            <person name="Liao X."/>
            <person name="Peng D."/>
            <person name="Ji J."/>
            <person name="Jenkins J."/>
            <person name="Williams M."/>
            <person name="Shu S."/>
            <person name="Plott C."/>
            <person name="Barry K."/>
            <person name="Rajasekar S."/>
            <person name="Grimwood J."/>
            <person name="Han X."/>
            <person name="Sun S."/>
            <person name="Hou Z."/>
            <person name="He W."/>
            <person name="Dai G."/>
            <person name="Sun C."/>
            <person name="Schmutz J."/>
            <person name="Leebens-Mack J.H."/>
            <person name="Li F.W."/>
            <person name="Wang L."/>
        </authorList>
    </citation>
    <scope>NUCLEOTIDE SEQUENCE [LARGE SCALE GENOMIC DNA]</scope>
    <source>
        <strain evidence="2">cv. PW_Plant_1</strain>
    </source>
</reference>
<evidence type="ECO:0000313" key="1">
    <source>
        <dbReference type="EMBL" id="KAJ7529973.1"/>
    </source>
</evidence>
<dbReference type="EMBL" id="CM055106">
    <property type="protein sequence ID" value="KAJ7529973.1"/>
    <property type="molecule type" value="Genomic_DNA"/>
</dbReference>
<proteinExistence type="predicted"/>
<accession>A0ACC2BJR7</accession>
<organism evidence="1 2">
    <name type="scientific">Diphasiastrum complanatum</name>
    <name type="common">Issler's clubmoss</name>
    <name type="synonym">Lycopodium complanatum</name>
    <dbReference type="NCBI Taxonomy" id="34168"/>
    <lineage>
        <taxon>Eukaryota</taxon>
        <taxon>Viridiplantae</taxon>
        <taxon>Streptophyta</taxon>
        <taxon>Embryophyta</taxon>
        <taxon>Tracheophyta</taxon>
        <taxon>Lycopodiopsida</taxon>
        <taxon>Lycopodiales</taxon>
        <taxon>Lycopodiaceae</taxon>
        <taxon>Lycopodioideae</taxon>
        <taxon>Diphasiastrum</taxon>
    </lineage>
</organism>
<keyword evidence="2" id="KW-1185">Reference proteome</keyword>